<keyword evidence="3" id="KW-1185">Reference proteome</keyword>
<dbReference type="EMBL" id="JBHSCX010000008">
    <property type="protein sequence ID" value="MFC4362705.1"/>
    <property type="molecule type" value="Genomic_DNA"/>
</dbReference>
<evidence type="ECO:0000313" key="3">
    <source>
        <dbReference type="Proteomes" id="UP001595840"/>
    </source>
</evidence>
<comment type="caution">
    <text evidence="2">The sequence shown here is derived from an EMBL/GenBank/DDBJ whole genome shotgun (WGS) entry which is preliminary data.</text>
</comment>
<evidence type="ECO:0000313" key="2">
    <source>
        <dbReference type="EMBL" id="MFC4362705.1"/>
    </source>
</evidence>
<dbReference type="Gene3D" id="1.10.30.50">
    <property type="match status" value="1"/>
</dbReference>
<dbReference type="Proteomes" id="UP001595840">
    <property type="component" value="Unassembled WGS sequence"/>
</dbReference>
<keyword evidence="2" id="KW-0540">Nuclease</keyword>
<dbReference type="RefSeq" id="WP_290259242.1">
    <property type="nucleotide sequence ID" value="NZ_JAUFQG010000004.1"/>
</dbReference>
<reference evidence="3" key="1">
    <citation type="journal article" date="2019" name="Int. J. Syst. Evol. Microbiol.">
        <title>The Global Catalogue of Microorganisms (GCM) 10K type strain sequencing project: providing services to taxonomists for standard genome sequencing and annotation.</title>
        <authorList>
            <consortium name="The Broad Institute Genomics Platform"/>
            <consortium name="The Broad Institute Genome Sequencing Center for Infectious Disease"/>
            <person name="Wu L."/>
            <person name="Ma J."/>
        </authorList>
    </citation>
    <scope>NUCLEOTIDE SEQUENCE [LARGE SCALE GENOMIC DNA]</scope>
    <source>
        <strain evidence="3">CECT 8570</strain>
    </source>
</reference>
<dbReference type="Pfam" id="PF01844">
    <property type="entry name" value="HNH"/>
    <property type="match status" value="1"/>
</dbReference>
<dbReference type="InterPro" id="IPR002711">
    <property type="entry name" value="HNH"/>
</dbReference>
<evidence type="ECO:0000259" key="1">
    <source>
        <dbReference type="Pfam" id="PF01844"/>
    </source>
</evidence>
<organism evidence="2 3">
    <name type="scientific">Simiduia curdlanivorans</name>
    <dbReference type="NCBI Taxonomy" id="1492769"/>
    <lineage>
        <taxon>Bacteria</taxon>
        <taxon>Pseudomonadati</taxon>
        <taxon>Pseudomonadota</taxon>
        <taxon>Gammaproteobacteria</taxon>
        <taxon>Cellvibrionales</taxon>
        <taxon>Cellvibrionaceae</taxon>
        <taxon>Simiduia</taxon>
    </lineage>
</organism>
<protein>
    <submittedName>
        <fullName evidence="2">HNH endonuclease</fullName>
    </submittedName>
</protein>
<proteinExistence type="predicted"/>
<keyword evidence="2" id="KW-0255">Endonuclease</keyword>
<keyword evidence="2" id="KW-0378">Hydrolase</keyword>
<dbReference type="GO" id="GO:0004519">
    <property type="term" value="F:endonuclease activity"/>
    <property type="evidence" value="ECO:0007669"/>
    <property type="project" value="UniProtKB-KW"/>
</dbReference>
<feature type="domain" description="HNH" evidence="1">
    <location>
        <begin position="39"/>
        <end position="81"/>
    </location>
</feature>
<accession>A0ABV8V466</accession>
<name>A0ABV8V466_9GAMM</name>
<gene>
    <name evidence="2" type="ORF">ACFOX3_10345</name>
</gene>
<sequence length="220" mass="25742">MFKVVRTGEPPECLANNQYNSPEIVQRLREMFHGKCYLCEQADLSAPEIEHFEPHEGDDGLKYEWNNLYFACSRCNSVKSNTHRNLLDCCSDEIDVVRTIKCLPPTMPDAPVQISAADHVEDLRVINTVELLHKCFNESNTAIRGITREVLVEKLFDYLIDLLTHRRTIVNRRTTPHEKQHAQERIEVMIQDNFEFSAFWRWYVLSDTVLRERLSDAINF</sequence>